<evidence type="ECO:0000256" key="1">
    <source>
        <dbReference type="SAM" id="Coils"/>
    </source>
</evidence>
<proteinExistence type="predicted"/>
<dbReference type="InParanoid" id="A0A804HMD5"/>
<dbReference type="Gramene" id="Ma00_t01750.1">
    <property type="protein sequence ID" value="Ma00_p01750.1"/>
    <property type="gene ID" value="Ma00_g01750"/>
</dbReference>
<accession>A0A804HMD5</accession>
<feature type="coiled-coil region" evidence="1">
    <location>
        <begin position="86"/>
        <end position="185"/>
    </location>
</feature>
<evidence type="ECO:0000313" key="3">
    <source>
        <dbReference type="Proteomes" id="UP000012960"/>
    </source>
</evidence>
<keyword evidence="1" id="KW-0175">Coiled coil</keyword>
<dbReference type="Proteomes" id="UP000012960">
    <property type="component" value="Unplaced"/>
</dbReference>
<evidence type="ECO:0000313" key="2">
    <source>
        <dbReference type="EnsemblPlants" id="Ma00_p01750.1"/>
    </source>
</evidence>
<reference evidence="2" key="1">
    <citation type="submission" date="2021-05" db="UniProtKB">
        <authorList>
            <consortium name="EnsemblPlants"/>
        </authorList>
    </citation>
    <scope>IDENTIFICATION</scope>
    <source>
        <strain evidence="2">subsp. malaccensis</strain>
    </source>
</reference>
<dbReference type="AlphaFoldDB" id="A0A804HMD5"/>
<sequence length="206" mass="22567">MGDLPPGEPSDPLTARWEGLSRGSRVWADGDSATGFVRGGLHPDIAQDLYTLPSEVLLVSYAKSLLWGTHYAAALMDRVRDAGRVIDILSDRNANLRKQVEEVRAGAAPEAVAAAEQRASDLDAEATRLRSELKASEERNKELQMHLKASVAEARSARGESVELIRRLEESRAEAQGAAEALAVEIRQRTEKDKKLIEDYKDSSGF</sequence>
<name>A0A804HMD5_MUSAM</name>
<organism evidence="2 3">
    <name type="scientific">Musa acuminata subsp. malaccensis</name>
    <name type="common">Wild banana</name>
    <name type="synonym">Musa malaccensis</name>
    <dbReference type="NCBI Taxonomy" id="214687"/>
    <lineage>
        <taxon>Eukaryota</taxon>
        <taxon>Viridiplantae</taxon>
        <taxon>Streptophyta</taxon>
        <taxon>Embryophyta</taxon>
        <taxon>Tracheophyta</taxon>
        <taxon>Spermatophyta</taxon>
        <taxon>Magnoliopsida</taxon>
        <taxon>Liliopsida</taxon>
        <taxon>Zingiberales</taxon>
        <taxon>Musaceae</taxon>
        <taxon>Musa</taxon>
    </lineage>
</organism>
<keyword evidence="3" id="KW-1185">Reference proteome</keyword>
<protein>
    <submittedName>
        <fullName evidence="2">Uncharacterized protein</fullName>
    </submittedName>
</protein>
<dbReference type="EnsemblPlants" id="Ma00_t01750.1">
    <property type="protein sequence ID" value="Ma00_p01750.1"/>
    <property type="gene ID" value="Ma00_g01750"/>
</dbReference>